<gene>
    <name evidence="2" type="ORF">TNIN_77921</name>
</gene>
<evidence type="ECO:0000256" key="1">
    <source>
        <dbReference type="SAM" id="MobiDB-lite"/>
    </source>
</evidence>
<evidence type="ECO:0000313" key="2">
    <source>
        <dbReference type="EMBL" id="GFY39751.1"/>
    </source>
</evidence>
<reference evidence="2" key="1">
    <citation type="submission" date="2020-08" db="EMBL/GenBank/DDBJ databases">
        <title>Multicomponent nature underlies the extraordinary mechanical properties of spider dragline silk.</title>
        <authorList>
            <person name="Kono N."/>
            <person name="Nakamura H."/>
            <person name="Mori M."/>
            <person name="Yoshida Y."/>
            <person name="Ohtoshi R."/>
            <person name="Malay A.D."/>
            <person name="Moran D.A.P."/>
            <person name="Tomita M."/>
            <person name="Numata K."/>
            <person name="Arakawa K."/>
        </authorList>
    </citation>
    <scope>NUCLEOTIDE SEQUENCE</scope>
</reference>
<name>A0A8X7BPG6_9ARAC</name>
<keyword evidence="3" id="KW-1185">Reference proteome</keyword>
<dbReference type="EMBL" id="BMAV01001524">
    <property type="protein sequence ID" value="GFY39751.1"/>
    <property type="molecule type" value="Genomic_DNA"/>
</dbReference>
<protein>
    <submittedName>
        <fullName evidence="2">Uncharacterized protein</fullName>
    </submittedName>
</protein>
<accession>A0A8X7BPG6</accession>
<evidence type="ECO:0000313" key="3">
    <source>
        <dbReference type="Proteomes" id="UP000886998"/>
    </source>
</evidence>
<proteinExistence type="predicted"/>
<comment type="caution">
    <text evidence="2">The sequence shown here is derived from an EMBL/GenBank/DDBJ whole genome shotgun (WGS) entry which is preliminary data.</text>
</comment>
<dbReference type="AlphaFoldDB" id="A0A8X7BPG6"/>
<organism evidence="2 3">
    <name type="scientific">Trichonephila inaurata madagascariensis</name>
    <dbReference type="NCBI Taxonomy" id="2747483"/>
    <lineage>
        <taxon>Eukaryota</taxon>
        <taxon>Metazoa</taxon>
        <taxon>Ecdysozoa</taxon>
        <taxon>Arthropoda</taxon>
        <taxon>Chelicerata</taxon>
        <taxon>Arachnida</taxon>
        <taxon>Araneae</taxon>
        <taxon>Araneomorphae</taxon>
        <taxon>Entelegynae</taxon>
        <taxon>Araneoidea</taxon>
        <taxon>Nephilidae</taxon>
        <taxon>Trichonephila</taxon>
        <taxon>Trichonephila inaurata</taxon>
    </lineage>
</organism>
<dbReference type="Proteomes" id="UP000886998">
    <property type="component" value="Unassembled WGS sequence"/>
</dbReference>
<feature type="region of interest" description="Disordered" evidence="1">
    <location>
        <begin position="75"/>
        <end position="99"/>
    </location>
</feature>
<sequence length="189" mass="21295">MVTFVLWFEFRKDTKEKGLTVIKKTEEGGMISFRKGENVRKEDEGGDRGRKKKALVSSNNVIVTRKVEPTNTVRNSECFSHSSGEKEKTNVLSTRNKKEGQMHPKMLATLLIRELKVGDIRDPHWETKVGCKNNPDLGDKSSRCEGSEVKIQRELSGVTFLFSRNSLFALLLRAGECDITFQVGILGGF</sequence>